<name>A0AAD3S4X9_NEPGR</name>
<protein>
    <submittedName>
        <fullName evidence="1">Uncharacterized protein</fullName>
    </submittedName>
</protein>
<gene>
    <name evidence="1" type="ORF">Nepgr_006183</name>
</gene>
<keyword evidence="2" id="KW-1185">Reference proteome</keyword>
<evidence type="ECO:0000313" key="2">
    <source>
        <dbReference type="Proteomes" id="UP001279734"/>
    </source>
</evidence>
<reference evidence="1" key="1">
    <citation type="submission" date="2023-05" db="EMBL/GenBank/DDBJ databases">
        <title>Nepenthes gracilis genome sequencing.</title>
        <authorList>
            <person name="Fukushima K."/>
        </authorList>
    </citation>
    <scope>NUCLEOTIDE SEQUENCE</scope>
    <source>
        <strain evidence="1">SING2019-196</strain>
    </source>
</reference>
<dbReference type="Proteomes" id="UP001279734">
    <property type="component" value="Unassembled WGS sequence"/>
</dbReference>
<organism evidence="1 2">
    <name type="scientific">Nepenthes gracilis</name>
    <name type="common">Slender pitcher plant</name>
    <dbReference type="NCBI Taxonomy" id="150966"/>
    <lineage>
        <taxon>Eukaryota</taxon>
        <taxon>Viridiplantae</taxon>
        <taxon>Streptophyta</taxon>
        <taxon>Embryophyta</taxon>
        <taxon>Tracheophyta</taxon>
        <taxon>Spermatophyta</taxon>
        <taxon>Magnoliopsida</taxon>
        <taxon>eudicotyledons</taxon>
        <taxon>Gunneridae</taxon>
        <taxon>Pentapetalae</taxon>
        <taxon>Caryophyllales</taxon>
        <taxon>Nepenthaceae</taxon>
        <taxon>Nepenthes</taxon>
    </lineage>
</organism>
<comment type="caution">
    <text evidence="1">The sequence shown here is derived from an EMBL/GenBank/DDBJ whole genome shotgun (WGS) entry which is preliminary data.</text>
</comment>
<sequence length="121" mass="13896">MDTLKGPFYSINVLHGASLKSKTGLDDAGSRLGLLCNISSFCMRLKPSCVEGWLCVLCAYDDRFLRWTRPTVSAELQFQMGIFARRVEFSKQSPWQETQDERSRVRWLVSPRQSLRLILPP</sequence>
<dbReference type="EMBL" id="BSYO01000005">
    <property type="protein sequence ID" value="GMH04344.1"/>
    <property type="molecule type" value="Genomic_DNA"/>
</dbReference>
<evidence type="ECO:0000313" key="1">
    <source>
        <dbReference type="EMBL" id="GMH04344.1"/>
    </source>
</evidence>
<proteinExistence type="predicted"/>
<accession>A0AAD3S4X9</accession>
<dbReference type="AlphaFoldDB" id="A0AAD3S4X9"/>